<evidence type="ECO:0000313" key="3">
    <source>
        <dbReference type="Proteomes" id="UP000501926"/>
    </source>
</evidence>
<name>Q1Q5V6_KUEST</name>
<dbReference type="Proteomes" id="UP000501926">
    <property type="component" value="Chromosome"/>
</dbReference>
<organism evidence="1">
    <name type="scientific">Kuenenia stuttgartiensis</name>
    <dbReference type="NCBI Taxonomy" id="174633"/>
    <lineage>
        <taxon>Bacteria</taxon>
        <taxon>Pseudomonadati</taxon>
        <taxon>Planctomycetota</taxon>
        <taxon>Candidatus Brocadiia</taxon>
        <taxon>Candidatus Brocadiales</taxon>
        <taxon>Candidatus Brocadiaceae</taxon>
        <taxon>Candidatus Kuenenia</taxon>
    </lineage>
</organism>
<sequence length="67" mass="7746">MKRLLLPGCASMIRLMVSISSGETDRLRYVMVVSIPETINHQEPERNFFSKKITAQRATLNYCHYCP</sequence>
<dbReference type="AlphaFoldDB" id="Q1Q5V6"/>
<reference evidence="1" key="1">
    <citation type="journal article" date="2006" name="Nature">
        <title>Deciphering the evolution and metabolism of an anammox bacterium from a community genome.</title>
        <authorList>
            <person name="Strous M."/>
            <person name="Pelletier E."/>
            <person name="Mangenot S."/>
            <person name="Rattei T."/>
            <person name="Lehner A."/>
            <person name="Taylor M.W."/>
            <person name="Horn M."/>
            <person name="Daims H."/>
            <person name="Bartol-Mavel D."/>
            <person name="Wincker P."/>
            <person name="Barbe V."/>
            <person name="Fonknechten N."/>
            <person name="Vallenet D."/>
            <person name="Segurens B."/>
            <person name="Schenowitz-Truong C."/>
            <person name="Medigue C."/>
            <person name="Collingro A."/>
            <person name="Snel B."/>
            <person name="Dutilh B.E."/>
            <person name="OpDenCamp H.J.M."/>
            <person name="vanDerDrift C."/>
            <person name="Cirpus I."/>
            <person name="vanDePas-Schoonen K.T."/>
            <person name="Harhangi H.R."/>
            <person name="vanNiftrik L."/>
            <person name="Schmid M."/>
            <person name="Keltjens J."/>
            <person name="vanDeVossenberg J."/>
            <person name="Kartal B."/>
            <person name="Meier H."/>
            <person name="Frishman D."/>
            <person name="Huynen M.A."/>
            <person name="Mewes H."/>
            <person name="Weissenbach J."/>
            <person name="Jetten M.S.M."/>
            <person name="Wagner M."/>
            <person name="LePaslier D."/>
        </authorList>
    </citation>
    <scope>NUCLEOTIDE SEQUENCE</scope>
</reference>
<protein>
    <submittedName>
        <fullName evidence="1">Uncharacterized protein</fullName>
    </submittedName>
</protein>
<evidence type="ECO:0000313" key="1">
    <source>
        <dbReference type="EMBL" id="CAJ75401.1"/>
    </source>
</evidence>
<proteinExistence type="predicted"/>
<accession>Q1Q5V6</accession>
<dbReference type="EMBL" id="CP049055">
    <property type="protein sequence ID" value="QII12275.1"/>
    <property type="molecule type" value="Genomic_DNA"/>
</dbReference>
<gene>
    <name evidence="2" type="ORF">KsCSTR_28960</name>
    <name evidence="1" type="ORF">kuste4639</name>
</gene>
<evidence type="ECO:0000313" key="2">
    <source>
        <dbReference type="EMBL" id="QII12275.1"/>
    </source>
</evidence>
<dbReference type="EMBL" id="CT573071">
    <property type="protein sequence ID" value="CAJ75401.1"/>
    <property type="molecule type" value="Genomic_DNA"/>
</dbReference>
<reference evidence="2 3" key="3">
    <citation type="submission" date="2020-02" db="EMBL/GenBank/DDBJ databases">
        <title>Newly sequenced genome of strain CSTR1 showed variability in Candidatus Kuenenia stuttgartiensis genomes.</title>
        <authorList>
            <person name="Ding C."/>
            <person name="Adrian L."/>
        </authorList>
    </citation>
    <scope>NUCLEOTIDE SEQUENCE [LARGE SCALE GENOMIC DNA]</scope>
    <source>
        <strain evidence="2 3">CSTR1</strain>
    </source>
</reference>
<reference evidence="1" key="2">
    <citation type="submission" date="2006-01" db="EMBL/GenBank/DDBJ databases">
        <authorList>
            <person name="Genoscope"/>
        </authorList>
    </citation>
    <scope>NUCLEOTIDE SEQUENCE</scope>
</reference>